<evidence type="ECO:0000259" key="2">
    <source>
        <dbReference type="PROSITE" id="PS51002"/>
    </source>
</evidence>
<dbReference type="Gene3D" id="1.20.810.10">
    <property type="entry name" value="Cytochrome Bc1 Complex, Chain C"/>
    <property type="match status" value="1"/>
</dbReference>
<evidence type="ECO:0000313" key="4">
    <source>
        <dbReference type="Proteomes" id="UP000184603"/>
    </source>
</evidence>
<protein>
    <submittedName>
        <fullName evidence="3">Cytochrome b subunit of the bc complex</fullName>
    </submittedName>
</protein>
<proteinExistence type="predicted"/>
<dbReference type="SUPFAM" id="SSF81648">
    <property type="entry name" value="a domain/subunit of cytochrome bc1 complex (Ubiquinol-cytochrome c reductase)"/>
    <property type="match status" value="1"/>
</dbReference>
<dbReference type="Pfam" id="PF00033">
    <property type="entry name" value="Cytochrome_B"/>
    <property type="match status" value="1"/>
</dbReference>
<keyword evidence="1" id="KW-1133">Transmembrane helix</keyword>
<dbReference type="SUPFAM" id="SSF81342">
    <property type="entry name" value="Transmembrane di-heme cytochromes"/>
    <property type="match status" value="1"/>
</dbReference>
<gene>
    <name evidence="3" type="ORF">SAMN02745220_03901</name>
</gene>
<feature type="transmembrane region" description="Helical" evidence="1">
    <location>
        <begin position="219"/>
        <end position="241"/>
    </location>
</feature>
<keyword evidence="1" id="KW-0472">Membrane</keyword>
<feature type="transmembrane region" description="Helical" evidence="1">
    <location>
        <begin position="267"/>
        <end position="289"/>
    </location>
</feature>
<feature type="transmembrane region" description="Helical" evidence="1">
    <location>
        <begin position="397"/>
        <end position="419"/>
    </location>
</feature>
<keyword evidence="4" id="KW-1185">Reference proteome</keyword>
<dbReference type="PANTHER" id="PTHR19271:SF16">
    <property type="entry name" value="CYTOCHROME B"/>
    <property type="match status" value="1"/>
</dbReference>
<dbReference type="InterPro" id="IPR027387">
    <property type="entry name" value="Cytb/b6-like_sf"/>
</dbReference>
<dbReference type="STRING" id="1121416.SAMN02745220_03901"/>
<dbReference type="EMBL" id="FRFE01000023">
    <property type="protein sequence ID" value="SHO51206.1"/>
    <property type="molecule type" value="Genomic_DNA"/>
</dbReference>
<accession>A0A1M7YF47</accession>
<dbReference type="GO" id="GO:0009055">
    <property type="term" value="F:electron transfer activity"/>
    <property type="evidence" value="ECO:0007669"/>
    <property type="project" value="InterPro"/>
</dbReference>
<keyword evidence="1" id="KW-0812">Transmembrane</keyword>
<dbReference type="GO" id="GO:0016491">
    <property type="term" value="F:oxidoreductase activity"/>
    <property type="evidence" value="ECO:0007669"/>
    <property type="project" value="InterPro"/>
</dbReference>
<reference evidence="3 4" key="1">
    <citation type="submission" date="2016-12" db="EMBL/GenBank/DDBJ databases">
        <authorList>
            <person name="Song W.-J."/>
            <person name="Kurnit D.M."/>
        </authorList>
    </citation>
    <scope>NUCLEOTIDE SEQUENCE [LARGE SCALE GENOMIC DNA]</scope>
    <source>
        <strain evidence="3 4">DSM 18488</strain>
    </source>
</reference>
<feature type="transmembrane region" description="Helical" evidence="1">
    <location>
        <begin position="325"/>
        <end position="345"/>
    </location>
</feature>
<organism evidence="3 4">
    <name type="scientific">Desulfopila aestuarii DSM 18488</name>
    <dbReference type="NCBI Taxonomy" id="1121416"/>
    <lineage>
        <taxon>Bacteria</taxon>
        <taxon>Pseudomonadati</taxon>
        <taxon>Thermodesulfobacteriota</taxon>
        <taxon>Desulfobulbia</taxon>
        <taxon>Desulfobulbales</taxon>
        <taxon>Desulfocapsaceae</taxon>
        <taxon>Desulfopila</taxon>
    </lineage>
</organism>
<dbReference type="InterPro" id="IPR036150">
    <property type="entry name" value="Cyt_b/b6_C_sf"/>
</dbReference>
<dbReference type="AlphaFoldDB" id="A0A1M7YF47"/>
<dbReference type="Proteomes" id="UP000184603">
    <property type="component" value="Unassembled WGS sequence"/>
</dbReference>
<dbReference type="PROSITE" id="PS51002">
    <property type="entry name" value="CYTB_NTER"/>
    <property type="match status" value="1"/>
</dbReference>
<feature type="transmembrane region" description="Helical" evidence="1">
    <location>
        <begin position="66"/>
        <end position="89"/>
    </location>
</feature>
<evidence type="ECO:0000313" key="3">
    <source>
        <dbReference type="EMBL" id="SHO51206.1"/>
    </source>
</evidence>
<dbReference type="GO" id="GO:0016020">
    <property type="term" value="C:membrane"/>
    <property type="evidence" value="ECO:0007669"/>
    <property type="project" value="InterPro"/>
</dbReference>
<feature type="transmembrane region" description="Helical" evidence="1">
    <location>
        <begin position="121"/>
        <end position="142"/>
    </location>
</feature>
<dbReference type="InterPro" id="IPR016174">
    <property type="entry name" value="Di-haem_cyt_TM"/>
</dbReference>
<dbReference type="GO" id="GO:0022904">
    <property type="term" value="P:respiratory electron transport chain"/>
    <property type="evidence" value="ECO:0007669"/>
    <property type="project" value="InterPro"/>
</dbReference>
<evidence type="ECO:0000256" key="1">
    <source>
        <dbReference type="SAM" id="Phobius"/>
    </source>
</evidence>
<feature type="transmembrane region" description="Helical" evidence="1">
    <location>
        <begin position="154"/>
        <end position="173"/>
    </location>
</feature>
<dbReference type="InterPro" id="IPR005797">
    <property type="entry name" value="Cyt_b/b6_N"/>
</dbReference>
<feature type="domain" description="Cytochrome b/b6 N-terminal region profile" evidence="2">
    <location>
        <begin position="25"/>
        <end position="251"/>
    </location>
</feature>
<feature type="transmembrane region" description="Helical" evidence="1">
    <location>
        <begin position="365"/>
        <end position="385"/>
    </location>
</feature>
<name>A0A1M7YF47_9BACT</name>
<dbReference type="PANTHER" id="PTHR19271">
    <property type="entry name" value="CYTOCHROME B"/>
    <property type="match status" value="1"/>
</dbReference>
<feature type="transmembrane region" description="Helical" evidence="1">
    <location>
        <begin position="431"/>
        <end position="452"/>
    </location>
</feature>
<sequence length="463" mass="51491">MPIEMLTYFHHQGIIDSQTIYLYDINAIIQKSLHMNSAHTRAKKQFPSDLLLHVHPRTVPVETLRFTLSFGLGGMATTLVLLLFITGILQKVSYIPDIQRAYHSIQFMYTDSNFAGWLRNIHYWSGNMLVIISFLHFCRVFLTGAIAGRRRLNWIVGLFLLGLVFFSNFSGYLLPWDQLAYWAVTIFLNMIGYIPFIGQPLAQLLRGGSEIGTETLTNFYAIHTGLLPFLMLLLVIGHFWLIRKARGLVQQQSGKGPTFSVPVMPNLIVREAAVGLSLIAAILLFSAIVDAPLSGAATPGVSPNPAKAAWFFMGLQELLMHLHPVFAICVFPVIVLFCLLAIPFWQNSALNEGIWFNGERGRKLAIVVSITSITLTIAAVLIDNVATNIIGSPATALFTRGVLPLVIFLSCHCLGYALLTSRYSYTRGETVMAGFLFIVVAMICLTVIGVWFRGPGMQLMFPF</sequence>